<dbReference type="InterPro" id="IPR015797">
    <property type="entry name" value="NUDIX_hydrolase-like_dom_sf"/>
</dbReference>
<dbReference type="Gene3D" id="3.40.50.12780">
    <property type="entry name" value="N-terminal domain of ligase-like"/>
    <property type="match status" value="2"/>
</dbReference>
<dbReference type="RefSeq" id="XP_005767276.1">
    <property type="nucleotide sequence ID" value="XM_005767219.1"/>
</dbReference>
<dbReference type="GO" id="GO:0004467">
    <property type="term" value="F:long-chain fatty acid-CoA ligase activity"/>
    <property type="evidence" value="ECO:0007669"/>
    <property type="project" value="TreeGrafter"/>
</dbReference>
<dbReference type="HOGENOM" id="CLU_266141_0_0_1"/>
<dbReference type="InterPro" id="IPR036691">
    <property type="entry name" value="Endo/exonu/phosph_ase_sf"/>
</dbReference>
<dbReference type="PANTHER" id="PTHR43272:SF33">
    <property type="entry name" value="AMP-BINDING DOMAIN-CONTAINING PROTEIN-RELATED"/>
    <property type="match status" value="1"/>
</dbReference>
<keyword evidence="3" id="KW-0067">ATP-binding</keyword>
<feature type="region of interest" description="Disordered" evidence="4">
    <location>
        <begin position="1"/>
        <end position="23"/>
    </location>
</feature>
<dbReference type="InterPro" id="IPR005135">
    <property type="entry name" value="Endo/exonuclease/phosphatase"/>
</dbReference>
<dbReference type="GO" id="GO:0016020">
    <property type="term" value="C:membrane"/>
    <property type="evidence" value="ECO:0007669"/>
    <property type="project" value="TreeGrafter"/>
</dbReference>
<dbReference type="Proteomes" id="UP000013827">
    <property type="component" value="Unassembled WGS sequence"/>
</dbReference>
<dbReference type="GeneID" id="17261131"/>
<dbReference type="eggNOG" id="KOG1256">
    <property type="taxonomic scope" value="Eukaryota"/>
</dbReference>
<evidence type="ECO:0000313" key="7">
    <source>
        <dbReference type="Proteomes" id="UP000013827"/>
    </source>
</evidence>
<protein>
    <recommendedName>
        <fullName evidence="1">sphingomyelin phosphodiesterase</fullName>
        <ecNumber evidence="1">3.1.4.12</ecNumber>
    </recommendedName>
</protein>
<dbReference type="Pfam" id="PF03372">
    <property type="entry name" value="Exo_endo_phos"/>
    <property type="match status" value="1"/>
</dbReference>
<dbReference type="STRING" id="2903.R1BYI4"/>
<dbReference type="Gene3D" id="3.90.79.10">
    <property type="entry name" value="Nucleoside Triphosphate Pyrophosphohydrolase"/>
    <property type="match status" value="1"/>
</dbReference>
<dbReference type="GO" id="GO:0005783">
    <property type="term" value="C:endoplasmic reticulum"/>
    <property type="evidence" value="ECO:0007669"/>
    <property type="project" value="TreeGrafter"/>
</dbReference>
<dbReference type="OMA" id="NESGREM"/>
<keyword evidence="2" id="KW-0547">Nucleotide-binding</keyword>
<reference evidence="7" key="1">
    <citation type="journal article" date="2013" name="Nature">
        <title>Pan genome of the phytoplankton Emiliania underpins its global distribution.</title>
        <authorList>
            <person name="Read B.A."/>
            <person name="Kegel J."/>
            <person name="Klute M.J."/>
            <person name="Kuo A."/>
            <person name="Lefebvre S.C."/>
            <person name="Maumus F."/>
            <person name="Mayer C."/>
            <person name="Miller J."/>
            <person name="Monier A."/>
            <person name="Salamov A."/>
            <person name="Young J."/>
            <person name="Aguilar M."/>
            <person name="Claverie J.M."/>
            <person name="Frickenhaus S."/>
            <person name="Gonzalez K."/>
            <person name="Herman E.K."/>
            <person name="Lin Y.C."/>
            <person name="Napier J."/>
            <person name="Ogata H."/>
            <person name="Sarno A.F."/>
            <person name="Shmutz J."/>
            <person name="Schroeder D."/>
            <person name="de Vargas C."/>
            <person name="Verret F."/>
            <person name="von Dassow P."/>
            <person name="Valentin K."/>
            <person name="Van de Peer Y."/>
            <person name="Wheeler G."/>
            <person name="Dacks J.B."/>
            <person name="Delwiche C.F."/>
            <person name="Dyhrman S.T."/>
            <person name="Glockner G."/>
            <person name="John U."/>
            <person name="Richards T."/>
            <person name="Worden A.Z."/>
            <person name="Zhang X."/>
            <person name="Grigoriev I.V."/>
            <person name="Allen A.E."/>
            <person name="Bidle K."/>
            <person name="Borodovsky M."/>
            <person name="Bowler C."/>
            <person name="Brownlee C."/>
            <person name="Cock J.M."/>
            <person name="Elias M."/>
            <person name="Gladyshev V.N."/>
            <person name="Groth M."/>
            <person name="Guda C."/>
            <person name="Hadaegh A."/>
            <person name="Iglesias-Rodriguez M.D."/>
            <person name="Jenkins J."/>
            <person name="Jones B.M."/>
            <person name="Lawson T."/>
            <person name="Leese F."/>
            <person name="Lindquist E."/>
            <person name="Lobanov A."/>
            <person name="Lomsadze A."/>
            <person name="Malik S.B."/>
            <person name="Marsh M.E."/>
            <person name="Mackinder L."/>
            <person name="Mock T."/>
            <person name="Mueller-Roeber B."/>
            <person name="Pagarete A."/>
            <person name="Parker M."/>
            <person name="Probert I."/>
            <person name="Quesneville H."/>
            <person name="Raines C."/>
            <person name="Rensing S.A."/>
            <person name="Riano-Pachon D.M."/>
            <person name="Richier S."/>
            <person name="Rokitta S."/>
            <person name="Shiraiwa Y."/>
            <person name="Soanes D.M."/>
            <person name="van der Giezen M."/>
            <person name="Wahlund T.M."/>
            <person name="Williams B."/>
            <person name="Wilson W."/>
            <person name="Wolfe G."/>
            <person name="Wurch L.L."/>
        </authorList>
    </citation>
    <scope>NUCLEOTIDE SEQUENCE</scope>
</reference>
<dbReference type="SUPFAM" id="SSF56219">
    <property type="entry name" value="DNase I-like"/>
    <property type="match status" value="1"/>
</dbReference>
<feature type="domain" description="Nudix hydrolase" evidence="5">
    <location>
        <begin position="23"/>
        <end position="216"/>
    </location>
</feature>
<dbReference type="GO" id="GO:0004767">
    <property type="term" value="F:sphingomyelin phosphodiesterase activity"/>
    <property type="evidence" value="ECO:0007669"/>
    <property type="project" value="UniProtKB-EC"/>
</dbReference>
<feature type="compositionally biased region" description="Basic and acidic residues" evidence="4">
    <location>
        <begin position="8"/>
        <end position="20"/>
    </location>
</feature>
<dbReference type="PaxDb" id="2903-EOD14847"/>
<evidence type="ECO:0000256" key="2">
    <source>
        <dbReference type="ARBA" id="ARBA00022741"/>
    </source>
</evidence>
<name>A0A0D3IUB2_EMIH1</name>
<evidence type="ECO:0000313" key="6">
    <source>
        <dbReference type="EnsemblProtists" id="EOD14847"/>
    </source>
</evidence>
<proteinExistence type="predicted"/>
<evidence type="ECO:0000256" key="4">
    <source>
        <dbReference type="SAM" id="MobiDB-lite"/>
    </source>
</evidence>
<dbReference type="CDD" id="cd09078">
    <property type="entry name" value="nSMase"/>
    <property type="match status" value="1"/>
</dbReference>
<dbReference type="EnsemblProtists" id="EOD14847">
    <property type="protein sequence ID" value="EOD14847"/>
    <property type="gene ID" value="EMIHUDRAFT_197433"/>
</dbReference>
<dbReference type="InterPro" id="IPR042099">
    <property type="entry name" value="ANL_N_sf"/>
</dbReference>
<dbReference type="PANTHER" id="PTHR43272">
    <property type="entry name" value="LONG-CHAIN-FATTY-ACID--COA LIGASE"/>
    <property type="match status" value="1"/>
</dbReference>
<dbReference type="GO" id="GO:0005576">
    <property type="term" value="C:extracellular region"/>
    <property type="evidence" value="ECO:0007669"/>
    <property type="project" value="InterPro"/>
</dbReference>
<dbReference type="EC" id="3.1.4.12" evidence="1"/>
<dbReference type="GO" id="GO:0005524">
    <property type="term" value="F:ATP binding"/>
    <property type="evidence" value="ECO:0007669"/>
    <property type="project" value="UniProtKB-KW"/>
</dbReference>
<dbReference type="SUPFAM" id="SSF56801">
    <property type="entry name" value="Acetyl-CoA synthetase-like"/>
    <property type="match status" value="1"/>
</dbReference>
<dbReference type="Pfam" id="PF00501">
    <property type="entry name" value="AMP-binding"/>
    <property type="match status" value="2"/>
</dbReference>
<dbReference type="KEGG" id="ehx:EMIHUDRAFT_197433"/>
<keyword evidence="7" id="KW-1185">Reference proteome</keyword>
<evidence type="ECO:0000259" key="5">
    <source>
        <dbReference type="PROSITE" id="PS51462"/>
    </source>
</evidence>
<sequence>MYGSPPKPGREPQLGREHSSGVKATPAAGIILLRERPAVSELDDAAWESQELEVLIGRYHVVDALRSGRDRLVALRYGGEWHFPGGAKRQADRGPLQTACRELHEEFLGGAGDAAPELAATLFAKVSISVSSRPYVQYVFADNRPLQLTAERINHGLRRQRLAFERLVASGEWWEMARSAKAAVGPEVREVRWLSLSAAISALDPKVPFVDEWQREELARCGVYWRQIPLGTIQILRQLQRLGTIAAIKAAAVESLRDEAALAEAAAGGEASGGASAAGEAARLASGEGSGGGSVLDAALAQVGLHELWYQPGFPKSFNVHLLSYNLNILPWGARLAAGAGHDHSSERLQEFISRPELNTLDVLLLQEVFKTPLLRGLLCQQARPSAWLRRQLSERGFVHQVVMPFRPGVLSWTDSGLVIASKLPIVDWGVQRFSRGMHIDAGAAKGILHAKLQAGPREVGSRQLFVFNTHLQASHSGGGGQAFVRTRTAQLEQLRAYIADVTRHSGVPWLMAGDFNIDAIADHAVADAFGYLCDTLPQESDEYRQMMATLSGGGGGGIGTVDRGVTAALGGPSAGVVRDLLKEASGHHPSTRPPRLQFPHKSEYIFKHKYPQRLDYLFFCDADCVRPSASPVGSRLVTFSVARREGTHSSYTHLSDHYGIATTLAIENDFFWRDDSPGTSPPLAKTSVISEAATSGAAAAELVCDDEELGVSTALLSAVNRFGRRPCLGVRRPLSVERLGARFGDYVWATYDDLYRRVLSVGSALVRLGLARGEPIGLLCDNCPEWACHAYGLVSVPLWFTLGVSYALKLLQDSAVVCVVCGERWTGALLTMVHEGKLPALRIIVQREHLRYEELANLVASMCALRLHSSPPGEHDVHLSYVPLAHIFERSILLLCLSSGAGVGFYHGRQTALLEDVRALRPTFLVGLPGAFRQMVRKYTAVRQQWSRPYRLFFEWAWQRKKRAAEAGHPSQPLLDRFLFGGITASLGGRLRFLLVCDRNFDTQVRDFFQVALSARVLIGFGFPEAASLEAARLEALPGVGELYIRGASTFEGYHGKEHLTAQAYDEGGWLKTGYVCSWAPSGELHILGKRNDFLHPAGGRLVSAQRLEAIYAHRCPLVHQIWVTCEPRGPLVAVAALDAEAVFRWLQAEGLDLRSSDEHAPRITAALLQQLREVAAACRLEPCEEVSDVHVVKSLGQSDDDYRQLATPTFVLRRGHLRRRYDSELRALEIRRAATTSGGAPGGAG</sequence>
<dbReference type="Gene3D" id="3.60.10.10">
    <property type="entry name" value="Endonuclease/exonuclease/phosphatase"/>
    <property type="match status" value="1"/>
</dbReference>
<dbReference type="InterPro" id="IPR000873">
    <property type="entry name" value="AMP-dep_synth/lig_dom"/>
</dbReference>
<evidence type="ECO:0000256" key="3">
    <source>
        <dbReference type="ARBA" id="ARBA00022840"/>
    </source>
</evidence>
<accession>A0A0D3IUB2</accession>
<reference evidence="6" key="2">
    <citation type="submission" date="2024-10" db="UniProtKB">
        <authorList>
            <consortium name="EnsemblProtists"/>
        </authorList>
    </citation>
    <scope>IDENTIFICATION</scope>
</reference>
<evidence type="ECO:0000256" key="1">
    <source>
        <dbReference type="ARBA" id="ARBA00012369"/>
    </source>
</evidence>
<organism evidence="6 7">
    <name type="scientific">Emiliania huxleyi (strain CCMP1516)</name>
    <dbReference type="NCBI Taxonomy" id="280463"/>
    <lineage>
        <taxon>Eukaryota</taxon>
        <taxon>Haptista</taxon>
        <taxon>Haptophyta</taxon>
        <taxon>Prymnesiophyceae</taxon>
        <taxon>Isochrysidales</taxon>
        <taxon>Noelaerhabdaceae</taxon>
        <taxon>Emiliania</taxon>
    </lineage>
</organism>
<dbReference type="InterPro" id="IPR000086">
    <property type="entry name" value="NUDIX_hydrolase_dom"/>
</dbReference>
<dbReference type="AlphaFoldDB" id="A0A0D3IUB2"/>
<dbReference type="PROSITE" id="PS51462">
    <property type="entry name" value="NUDIX"/>
    <property type="match status" value="1"/>
</dbReference>
<dbReference type="SUPFAM" id="SSF55811">
    <property type="entry name" value="Nudix"/>
    <property type="match status" value="1"/>
</dbReference>
<dbReference type="InterPro" id="IPR017766">
    <property type="entry name" value="Sphingomyelinase/PLipase_C"/>
</dbReference>